<name>A0A928Z804_9CYAN</name>
<reference evidence="2" key="1">
    <citation type="submission" date="2020-10" db="EMBL/GenBank/DDBJ databases">
        <authorList>
            <person name="Castelo-Branco R."/>
            <person name="Eusebio N."/>
            <person name="Adriana R."/>
            <person name="Vieira A."/>
            <person name="Brugerolle De Fraissinette N."/>
            <person name="Rezende De Castro R."/>
            <person name="Schneider M.P."/>
            <person name="Vasconcelos V."/>
            <person name="Leao P.N."/>
        </authorList>
    </citation>
    <scope>NUCLEOTIDE SEQUENCE</scope>
    <source>
        <strain evidence="2">LEGE 11467</strain>
    </source>
</reference>
<dbReference type="InterPro" id="IPR018538">
    <property type="entry name" value="HerA_barrel_dom"/>
</dbReference>
<dbReference type="RefSeq" id="WP_264319588.1">
    <property type="nucleotide sequence ID" value="NZ_JADEXN010000006.1"/>
</dbReference>
<accession>A0A928Z804</accession>
<feature type="domain" description="Helicase HerA barrel" evidence="1">
    <location>
        <begin position="19"/>
        <end position="113"/>
    </location>
</feature>
<keyword evidence="3" id="KW-1185">Reference proteome</keyword>
<evidence type="ECO:0000313" key="2">
    <source>
        <dbReference type="EMBL" id="MBE9039326.1"/>
    </source>
</evidence>
<proteinExistence type="predicted"/>
<evidence type="ECO:0000313" key="3">
    <source>
        <dbReference type="Proteomes" id="UP000621799"/>
    </source>
</evidence>
<dbReference type="AlphaFoldDB" id="A0A928Z804"/>
<protein>
    <recommendedName>
        <fullName evidence="1">Helicase HerA barrel domain-containing protein</fullName>
    </recommendedName>
</protein>
<evidence type="ECO:0000259" key="1">
    <source>
        <dbReference type="Pfam" id="PF09378"/>
    </source>
</evidence>
<gene>
    <name evidence="2" type="ORF">IQ235_00765</name>
</gene>
<sequence>MRLPLSQFSASERHPNHLAEVIETSTTEFLAQCLEPEDLTFPAMPPFGSWVKAMDEESGNHVYAVVYHATTSPIDSVHRARALGLSLDDLREQQPQIFAMLKTEFRAAIIGFVSSSTAQSSDLGPSTGVVYQYIPPRPPQIHQAVYYCMPEEAIGFSEQLDFLRTLVQMMGAPVDALIAAVIREVYQLRGADRDWLVKAGRTLSLLLRDDYDRLRAILGQIHVDSISSRS</sequence>
<dbReference type="Pfam" id="PF09378">
    <property type="entry name" value="HAS-barrel"/>
    <property type="match status" value="1"/>
</dbReference>
<dbReference type="Proteomes" id="UP000621799">
    <property type="component" value="Unassembled WGS sequence"/>
</dbReference>
<comment type="caution">
    <text evidence="2">The sequence shown here is derived from an EMBL/GenBank/DDBJ whole genome shotgun (WGS) entry which is preliminary data.</text>
</comment>
<organism evidence="2 3">
    <name type="scientific">Zarconia navalis LEGE 11467</name>
    <dbReference type="NCBI Taxonomy" id="1828826"/>
    <lineage>
        <taxon>Bacteria</taxon>
        <taxon>Bacillati</taxon>
        <taxon>Cyanobacteriota</taxon>
        <taxon>Cyanophyceae</taxon>
        <taxon>Oscillatoriophycideae</taxon>
        <taxon>Oscillatoriales</taxon>
        <taxon>Oscillatoriales incertae sedis</taxon>
        <taxon>Zarconia</taxon>
        <taxon>Zarconia navalis</taxon>
    </lineage>
</organism>
<dbReference type="EMBL" id="JADEXN010000006">
    <property type="protein sequence ID" value="MBE9039326.1"/>
    <property type="molecule type" value="Genomic_DNA"/>
</dbReference>